<keyword evidence="2" id="KW-1185">Reference proteome</keyword>
<accession>A0ACC1ND49</accession>
<gene>
    <name evidence="1" type="ORF">NUW58_g7874</name>
</gene>
<dbReference type="EMBL" id="JAPDGR010002179">
    <property type="protein sequence ID" value="KAJ2977240.1"/>
    <property type="molecule type" value="Genomic_DNA"/>
</dbReference>
<comment type="caution">
    <text evidence="1">The sequence shown here is derived from an EMBL/GenBank/DDBJ whole genome shotgun (WGS) entry which is preliminary data.</text>
</comment>
<proteinExistence type="predicted"/>
<evidence type="ECO:0000313" key="1">
    <source>
        <dbReference type="EMBL" id="KAJ2977240.1"/>
    </source>
</evidence>
<protein>
    <submittedName>
        <fullName evidence="1">Uncharacterized protein</fullName>
    </submittedName>
</protein>
<name>A0ACC1ND49_9PEZI</name>
<evidence type="ECO:0000313" key="2">
    <source>
        <dbReference type="Proteomes" id="UP001143856"/>
    </source>
</evidence>
<reference evidence="1" key="1">
    <citation type="submission" date="2022-10" db="EMBL/GenBank/DDBJ databases">
        <title>Genome Sequence of Xylaria curta.</title>
        <authorList>
            <person name="Buettner E."/>
        </authorList>
    </citation>
    <scope>NUCLEOTIDE SEQUENCE</scope>
    <source>
        <strain evidence="1">Babe10</strain>
    </source>
</reference>
<dbReference type="Proteomes" id="UP001143856">
    <property type="component" value="Unassembled WGS sequence"/>
</dbReference>
<organism evidence="1 2">
    <name type="scientific">Xylaria curta</name>
    <dbReference type="NCBI Taxonomy" id="42375"/>
    <lineage>
        <taxon>Eukaryota</taxon>
        <taxon>Fungi</taxon>
        <taxon>Dikarya</taxon>
        <taxon>Ascomycota</taxon>
        <taxon>Pezizomycotina</taxon>
        <taxon>Sordariomycetes</taxon>
        <taxon>Xylariomycetidae</taxon>
        <taxon>Xylariales</taxon>
        <taxon>Xylariaceae</taxon>
        <taxon>Xylaria</taxon>
    </lineage>
</organism>
<sequence>MESEDDEKTHVDGLAKPLSRFMEGEKGLTSKLASPLHEPYLQLKEAQGAEVLVTSAHSLPLPLHPVPHTATATNNTFQIWEDPDQRVQDLQHKTEASLPFQFPMQSHHFP</sequence>